<evidence type="ECO:0000313" key="1">
    <source>
        <dbReference type="EMBL" id="KAF0253995.1"/>
    </source>
</evidence>
<protein>
    <submittedName>
        <fullName evidence="1">Uncharacterized protein</fullName>
    </submittedName>
</protein>
<evidence type="ECO:0000313" key="2">
    <source>
        <dbReference type="Proteomes" id="UP000442695"/>
    </source>
</evidence>
<dbReference type="EMBL" id="WOWR01000018">
    <property type="protein sequence ID" value="KAF0253995.1"/>
    <property type="molecule type" value="Genomic_DNA"/>
</dbReference>
<dbReference type="RefSeq" id="WP_156859122.1">
    <property type="nucleotide sequence ID" value="NZ_WOWR01000018.1"/>
</dbReference>
<dbReference type="Proteomes" id="UP000442695">
    <property type="component" value="Unassembled WGS sequence"/>
</dbReference>
<proteinExistence type="predicted"/>
<comment type="caution">
    <text evidence="1">The sequence shown here is derived from an EMBL/GenBank/DDBJ whole genome shotgun (WGS) entry which is preliminary data.</text>
</comment>
<organism evidence="1 2">
    <name type="scientific">Pseudomonas putida</name>
    <name type="common">Arthrobacter siderocapsulatus</name>
    <dbReference type="NCBI Taxonomy" id="303"/>
    <lineage>
        <taxon>Bacteria</taxon>
        <taxon>Pseudomonadati</taxon>
        <taxon>Pseudomonadota</taxon>
        <taxon>Gammaproteobacteria</taxon>
        <taxon>Pseudomonadales</taxon>
        <taxon>Pseudomonadaceae</taxon>
        <taxon>Pseudomonas</taxon>
    </lineage>
</organism>
<dbReference type="AlphaFoldDB" id="A0A7V8EFQ9"/>
<name>A0A7V8EFQ9_PSEPU</name>
<reference evidence="1 2" key="1">
    <citation type="submission" date="2019-12" db="EMBL/GenBank/DDBJ databases">
        <authorList>
            <person name="Woiski C."/>
        </authorList>
    </citation>
    <scope>NUCLEOTIDE SEQUENCE [LARGE SCALE GENOMIC DNA]</scope>
    <source>
        <strain evidence="1 2">BOE100</strain>
    </source>
</reference>
<sequence length="87" mass="9303">MTTIASRTVTLSVTPMSPATHLDDEAVAYLVDHAMNRLQASMDSLIAQGMLSGSLIYQEHPPAVHLLWTIKVADSPAASPSLSRSLD</sequence>
<gene>
    <name evidence="1" type="ORF">GN299_15090</name>
</gene>
<accession>A0A7V8EFQ9</accession>